<dbReference type="OrthoDB" id="19261at2759"/>
<dbReference type="InterPro" id="IPR001597">
    <property type="entry name" value="ArAA_b-elim_lyase/Thr_aldolase"/>
</dbReference>
<organism evidence="5 6">
    <name type="scientific">Fusarium kuroshium</name>
    <dbReference type="NCBI Taxonomy" id="2010991"/>
    <lineage>
        <taxon>Eukaryota</taxon>
        <taxon>Fungi</taxon>
        <taxon>Dikarya</taxon>
        <taxon>Ascomycota</taxon>
        <taxon>Pezizomycotina</taxon>
        <taxon>Sordariomycetes</taxon>
        <taxon>Hypocreomycetidae</taxon>
        <taxon>Hypocreales</taxon>
        <taxon>Nectriaceae</taxon>
        <taxon>Fusarium</taxon>
        <taxon>Fusarium solani species complex</taxon>
    </lineage>
</organism>
<evidence type="ECO:0000313" key="5">
    <source>
        <dbReference type="EMBL" id="RMI95404.1"/>
    </source>
</evidence>
<dbReference type="AlphaFoldDB" id="A0A3M2QQZ9"/>
<dbReference type="GO" id="GO:0016829">
    <property type="term" value="F:lyase activity"/>
    <property type="evidence" value="ECO:0007669"/>
    <property type="project" value="InterPro"/>
</dbReference>
<evidence type="ECO:0000313" key="6">
    <source>
        <dbReference type="Proteomes" id="UP000277212"/>
    </source>
</evidence>
<dbReference type="Proteomes" id="UP000277212">
    <property type="component" value="Unassembled WGS sequence"/>
</dbReference>
<feature type="non-terminal residue" evidence="5">
    <location>
        <position position="576"/>
    </location>
</feature>
<dbReference type="GO" id="GO:0006520">
    <property type="term" value="P:amino acid metabolic process"/>
    <property type="evidence" value="ECO:0007669"/>
    <property type="project" value="InterPro"/>
</dbReference>
<dbReference type="InterPro" id="IPR015421">
    <property type="entry name" value="PyrdxlP-dep_Trfase_major"/>
</dbReference>
<name>A0A3M2QQZ9_9HYPO</name>
<dbReference type="STRING" id="2010991.A0A3M2QQZ9"/>
<gene>
    <name evidence="5" type="ORF">CDV36_016407</name>
</gene>
<evidence type="ECO:0000256" key="1">
    <source>
        <dbReference type="ARBA" id="ARBA00001933"/>
    </source>
</evidence>
<proteinExistence type="inferred from homology"/>
<reference evidence="5 6" key="1">
    <citation type="submission" date="2017-06" db="EMBL/GenBank/DDBJ databases">
        <title>Comparative genomic analysis of Ambrosia Fusariam Clade fungi.</title>
        <authorList>
            <person name="Stajich J.E."/>
            <person name="Carrillo J."/>
            <person name="Kijimoto T."/>
            <person name="Eskalen A."/>
            <person name="O'Donnell K."/>
            <person name="Kasson M."/>
        </authorList>
    </citation>
    <scope>NUCLEOTIDE SEQUENCE [LARGE SCALE GENOMIC DNA]</scope>
    <source>
        <strain evidence="5">UCR3666</strain>
    </source>
</reference>
<dbReference type="EMBL" id="NKUJ01000967">
    <property type="protein sequence ID" value="RMI95404.1"/>
    <property type="molecule type" value="Genomic_DNA"/>
</dbReference>
<accession>A0A3M2QQZ9</accession>
<keyword evidence="6" id="KW-1185">Reference proteome</keyword>
<evidence type="ECO:0000256" key="3">
    <source>
        <dbReference type="ARBA" id="ARBA00022898"/>
    </source>
</evidence>
<dbReference type="NCBIfam" id="NF009709">
    <property type="entry name" value="PRK13238.1"/>
    <property type="match status" value="1"/>
</dbReference>
<dbReference type="Gene3D" id="3.40.640.10">
    <property type="entry name" value="Type I PLP-dependent aspartate aminotransferase-like (Major domain)"/>
    <property type="match status" value="1"/>
</dbReference>
<feature type="domain" description="Aromatic amino acid beta-eliminating lyase/threonine aldolase" evidence="4">
    <location>
        <begin position="35"/>
        <end position="395"/>
    </location>
</feature>
<evidence type="ECO:0000256" key="2">
    <source>
        <dbReference type="ARBA" id="ARBA00009721"/>
    </source>
</evidence>
<dbReference type="InterPro" id="IPR015422">
    <property type="entry name" value="PyrdxlP-dep_Trfase_small"/>
</dbReference>
<dbReference type="PANTHER" id="PTHR32325:SF4">
    <property type="entry name" value="TRYPTOPHANASE"/>
    <property type="match status" value="1"/>
</dbReference>
<evidence type="ECO:0000259" key="4">
    <source>
        <dbReference type="Pfam" id="PF01212"/>
    </source>
</evidence>
<dbReference type="Pfam" id="PF01212">
    <property type="entry name" value="Beta_elim_lyase"/>
    <property type="match status" value="1"/>
</dbReference>
<comment type="similarity">
    <text evidence="2">Belongs to the beta-eliminating lyase family.</text>
</comment>
<dbReference type="Gene3D" id="3.90.1150.10">
    <property type="entry name" value="Aspartate Aminotransferase, domain 1"/>
    <property type="match status" value="1"/>
</dbReference>
<comment type="cofactor">
    <cofactor evidence="1">
        <name>pyridoxal 5'-phosphate</name>
        <dbReference type="ChEBI" id="CHEBI:597326"/>
    </cofactor>
</comment>
<dbReference type="InterPro" id="IPR015424">
    <property type="entry name" value="PyrdxlP-dep_Trfase"/>
</dbReference>
<comment type="caution">
    <text evidence="5">The sequence shown here is derived from an EMBL/GenBank/DDBJ whole genome shotgun (WGS) entry which is preliminary data.</text>
</comment>
<sequence>MIERIRQSTRGQREEWIRAAGYNLFELQSDQVFIDLLTDSGTGAMSDRQWAALLVGDETYAGSSSFSLLEGKVKALFGLPYVLPVHQGRAAENILFSVLINRGNVVPGNSHFDTTRAHIEYRQATAVDCPLDNAFCIGEHHPFKGNVDLQKLKAVLDSENNNVPMIGVIVTCNKTGENTYRIPVVFDSARFAENAWFIQKREPGYSHKTIEEIVWEMHQCADAMVMSAKKDCNGNIGGILAMRDEGWFRQASENVILFEGFTKYGGMTGRDMEALAIGLDEAMCSDYLDFRIGQVQRLGDKLTAAGIPVQQPVGGHAIAVDATAFLPLVPKDEYAAQVLAVELYLEAGVRGVEIGTLMNDRDPDTGRDRRAKAEFMRLAIPRRVYTNDQLDVVANALMSIYRRRSTIVRGFRILDETKRLRHFTVTLERAGDSVDAPVGAPGALRKHLGPRGLLDLVVSVVTEQVAPIQKSQQVAALHLLLDLLQREKSAAYLGSAFPTDESDRFLDALLQRVLSVNRADAAIASALLQYGARIRVGIFLQLLDALSSSAFSKDTSRCLRRYPKLLLSFDYVYSYC</sequence>
<protein>
    <recommendedName>
        <fullName evidence="4">Aromatic amino acid beta-eliminating lyase/threonine aldolase domain-containing protein</fullName>
    </recommendedName>
</protein>
<dbReference type="PANTHER" id="PTHR32325">
    <property type="entry name" value="BETA-ELIMINATING LYASE-LIKE PROTEIN-RELATED"/>
    <property type="match status" value="1"/>
</dbReference>
<keyword evidence="3" id="KW-0663">Pyridoxal phosphate</keyword>
<dbReference type="SUPFAM" id="SSF53383">
    <property type="entry name" value="PLP-dependent transferases"/>
    <property type="match status" value="1"/>
</dbReference>